<comment type="caution">
    <text evidence="1">The sequence shown here is derived from an EMBL/GenBank/DDBJ whole genome shotgun (WGS) entry which is preliminary data.</text>
</comment>
<reference evidence="1" key="2">
    <citation type="submission" date="2020-09" db="EMBL/GenBank/DDBJ databases">
        <authorList>
            <person name="Sun Q."/>
            <person name="Zhou Y."/>
        </authorList>
    </citation>
    <scope>NUCLEOTIDE SEQUENCE</scope>
    <source>
        <strain evidence="1">CGMCC 1.15880</strain>
    </source>
</reference>
<name>A0A916QZM5_9RHOB</name>
<evidence type="ECO:0000313" key="2">
    <source>
        <dbReference type="Proteomes" id="UP000628017"/>
    </source>
</evidence>
<gene>
    <name evidence="1" type="ORF">GCM10011498_26050</name>
</gene>
<keyword evidence="2" id="KW-1185">Reference proteome</keyword>
<proteinExistence type="predicted"/>
<dbReference type="Proteomes" id="UP000628017">
    <property type="component" value="Unassembled WGS sequence"/>
</dbReference>
<sequence>MADPRSDLFDLCTIKTTTFWPLFRQELSRTAGGVTQAKDLGSALWRASYTTAPARIADAAAIEAALISLNGSARSFLAHDLRRPFPIAHPGGYGGALSISNLYSEDAFSIQLTAPDGGLELRPGDYIGFEYGPRPSRALHMVVEAGKIVTPGASKKFKLRPALRPGAEIGAAVTVNRAACEMILEPGQGAPSLAEGRTSSVSFTAIQIL</sequence>
<accession>A0A916QZM5</accession>
<dbReference type="AlphaFoldDB" id="A0A916QZM5"/>
<organism evidence="1 2">
    <name type="scientific">Neptunicoccus cionae</name>
    <dbReference type="NCBI Taxonomy" id="2035344"/>
    <lineage>
        <taxon>Bacteria</taxon>
        <taxon>Pseudomonadati</taxon>
        <taxon>Pseudomonadota</taxon>
        <taxon>Alphaproteobacteria</taxon>
        <taxon>Rhodobacterales</taxon>
        <taxon>Paracoccaceae</taxon>
        <taxon>Neptunicoccus</taxon>
    </lineage>
</organism>
<dbReference type="RefSeq" id="WP_188676014.1">
    <property type="nucleotide sequence ID" value="NZ_BMKA01000003.1"/>
</dbReference>
<dbReference type="EMBL" id="BMKA01000003">
    <property type="protein sequence ID" value="GGA23906.1"/>
    <property type="molecule type" value="Genomic_DNA"/>
</dbReference>
<protein>
    <submittedName>
        <fullName evidence="1">Uncharacterized protein</fullName>
    </submittedName>
</protein>
<evidence type="ECO:0000313" key="1">
    <source>
        <dbReference type="EMBL" id="GGA23906.1"/>
    </source>
</evidence>
<reference evidence="1" key="1">
    <citation type="journal article" date="2014" name="Int. J. Syst. Evol. Microbiol.">
        <title>Complete genome sequence of Corynebacterium casei LMG S-19264T (=DSM 44701T), isolated from a smear-ripened cheese.</title>
        <authorList>
            <consortium name="US DOE Joint Genome Institute (JGI-PGF)"/>
            <person name="Walter F."/>
            <person name="Albersmeier A."/>
            <person name="Kalinowski J."/>
            <person name="Ruckert C."/>
        </authorList>
    </citation>
    <scope>NUCLEOTIDE SEQUENCE</scope>
    <source>
        <strain evidence="1">CGMCC 1.15880</strain>
    </source>
</reference>